<reference evidence="7 8" key="1">
    <citation type="journal article" date="2018" name="MBio">
        <title>Comparative Genomics Reveals the Core Gene Toolbox for the Fungus-Insect Symbiosis.</title>
        <authorList>
            <person name="Wang Y."/>
            <person name="Stata M."/>
            <person name="Wang W."/>
            <person name="Stajich J.E."/>
            <person name="White M.M."/>
            <person name="Moncalvo J.M."/>
        </authorList>
    </citation>
    <scope>NUCLEOTIDE SEQUENCE [LARGE SCALE GENOMIC DNA]</scope>
    <source>
        <strain evidence="7 8">AUS-77-4</strain>
    </source>
</reference>
<evidence type="ECO:0000256" key="2">
    <source>
        <dbReference type="ARBA" id="ARBA00022880"/>
    </source>
</evidence>
<feature type="region of interest" description="Disordered" evidence="5">
    <location>
        <begin position="831"/>
        <end position="851"/>
    </location>
</feature>
<evidence type="ECO:0000313" key="7">
    <source>
        <dbReference type="EMBL" id="PVU98745.1"/>
    </source>
</evidence>
<dbReference type="InterPro" id="IPR044998">
    <property type="entry name" value="Timeless"/>
</dbReference>
<comment type="subcellular location">
    <subcellularLocation>
        <location evidence="1">Nucleus</location>
    </subcellularLocation>
</comment>
<feature type="compositionally biased region" description="Basic residues" evidence="5">
    <location>
        <begin position="593"/>
        <end position="605"/>
    </location>
</feature>
<sequence>MDYSDDEFDLEQELLKYRNVVLSACTSLGGLEKRKVSNFEKSVYTDEKLEKGSQNGFEYVYIKGDECLECLKDIKRYIRLDELSGEKLVLKWLSEWSVFSRDLVPIFKSSANSWLEFEGIDDRPWFSCDEGRGDEYKAMTLCMDLFVFMTWSMDNEEADTRESFERSLREYKKAFCENSAMSLLIQVAARIFEVPVGRRTDKDKMLLQGSLYVIRNLLGIRDPFVSSEAYGLKLANTSLQDWMIQVMDEECGIDLFIVAGSSMDDKNMKVYTPIVLDVFYSLYQRVSVSSLMGKGKDISSVEEITNSFSKSKGFGMRPGRHNRFGSTYAGIFEQGKLVPIFNPIEAMKIFAKPLKRSRKPLQRKVNAEIEKSIKTKIDDEEREISPEASEILKKTALSFIKNCFGSLFPVLLEDLELQRGSLDETGRLRLLYMTGYFIDFFISMYQIQRRQAESSNLRYIMDNPEKDDNKLDFPYISAVTNQGGIGMCLRQLSDGLESQNLPQTQAAMYCFRSILKAIREMSLSSNPDYIDSSTYIQSNLFYDGSVLDLMIKISGSFKPTKHTLGYVIEMIRTVDEFIESLNEYSTQKQSMYVKKKAHRKKKKNAEKKSNKRNENETDKTDLQKEPGENQNDENNIEKQKEATNELEEGKSDTLQESVDNNESDSDSDQQSSDDDRAYRDIRFDFSNWLKAFAIQPVANTYASLVKACLILKGGELKALSKMIYRIAVIANKPHVFFKKKIFTDFYNFLTNYSSIRKNKSTDSVWLSALADLQDDLAWIFREYFKIYKYINFNNTQPKETPAPQKQMDINDISDNEFSDLLDSIASGEGTSNIQNTLENQSDNESQQTQKSVEIKEKNVRGVRKGELMLFEDKASYIRLKSYLDESSLGTNINRYPLQQEQLHYDDYPNDSDYSDDNYNPTSKDSNLNIQDDTDIQTQLSLLKGIDKSLLTWKQKATISIKILKELGKQNLLDLIQKEMDNCIKTRIKDKSKDKLSYSQEDDSDLSDNELELAMKTSDYVFEVSSDSTIDKDTLQDENFLELLSLLHITKNSNSEGDSYTIIGLESTEDISENLELLRILCANDTIDEEILDKMNTSIPSKDRAKSTDKSSSNGKPKPRTNGKKRMRESSSLHKRFGAKKFASENSAELENTLDKTIPGATDTSSSDDKEYTKVPEGTKLTKKTNRAEPQSSNSSGTDSELEANPVRVSSSAIKQRSAITNDFLESSEDEDGTNSILKGVPKSGVSGGSKTTDSKLSQKDFRERALDLRRRLIKEKSKRVLLRRDKYSDEDVEN</sequence>
<feature type="compositionally biased region" description="Polar residues" evidence="5">
    <location>
        <begin position="1207"/>
        <end position="1224"/>
    </location>
</feature>
<evidence type="ECO:0000256" key="3">
    <source>
        <dbReference type="ARBA" id="ARBA00023242"/>
    </source>
</evidence>
<feature type="compositionally biased region" description="Polar residues" evidence="5">
    <location>
        <begin position="1187"/>
        <end position="1198"/>
    </location>
</feature>
<feature type="compositionally biased region" description="Basic residues" evidence="5">
    <location>
        <begin position="1116"/>
        <end position="1138"/>
    </location>
</feature>
<keyword evidence="3" id="KW-0539">Nucleus</keyword>
<protein>
    <recommendedName>
        <fullName evidence="6">Timeless N-terminal domain-containing protein</fullName>
    </recommendedName>
</protein>
<dbReference type="GO" id="GO:0006281">
    <property type="term" value="P:DNA repair"/>
    <property type="evidence" value="ECO:0007669"/>
    <property type="project" value="TreeGrafter"/>
</dbReference>
<organism evidence="7 8">
    <name type="scientific">Furculomyces boomerangus</name>
    <dbReference type="NCBI Taxonomy" id="61424"/>
    <lineage>
        <taxon>Eukaryota</taxon>
        <taxon>Fungi</taxon>
        <taxon>Fungi incertae sedis</taxon>
        <taxon>Zoopagomycota</taxon>
        <taxon>Kickxellomycotina</taxon>
        <taxon>Harpellomycetes</taxon>
        <taxon>Harpellales</taxon>
        <taxon>Harpellaceae</taxon>
        <taxon>Furculomyces</taxon>
    </lineage>
</organism>
<feature type="compositionally biased region" description="Basic and acidic residues" evidence="5">
    <location>
        <begin position="635"/>
        <end position="653"/>
    </location>
</feature>
<name>A0A2T9Z2C3_9FUNG</name>
<dbReference type="Pfam" id="PF04821">
    <property type="entry name" value="TIMELESS"/>
    <property type="match status" value="1"/>
</dbReference>
<dbReference type="InterPro" id="IPR006906">
    <property type="entry name" value="Timeless_N"/>
</dbReference>
<feature type="domain" description="Timeless N-terminal" evidence="6">
    <location>
        <begin position="60"/>
        <end position="328"/>
    </location>
</feature>
<dbReference type="GO" id="GO:0031298">
    <property type="term" value="C:replication fork protection complex"/>
    <property type="evidence" value="ECO:0007669"/>
    <property type="project" value="TreeGrafter"/>
</dbReference>
<dbReference type="GO" id="GO:0043111">
    <property type="term" value="P:replication fork arrest"/>
    <property type="evidence" value="ECO:0007669"/>
    <property type="project" value="TreeGrafter"/>
</dbReference>
<dbReference type="GO" id="GO:0000076">
    <property type="term" value="P:DNA replication checkpoint signaling"/>
    <property type="evidence" value="ECO:0007669"/>
    <property type="project" value="TreeGrafter"/>
</dbReference>
<evidence type="ECO:0000256" key="4">
    <source>
        <dbReference type="ARBA" id="ARBA00023306"/>
    </source>
</evidence>
<feature type="region of interest" description="Disordered" evidence="5">
    <location>
        <begin position="1093"/>
        <end position="1261"/>
    </location>
</feature>
<evidence type="ECO:0000259" key="6">
    <source>
        <dbReference type="Pfam" id="PF04821"/>
    </source>
</evidence>
<dbReference type="OrthoDB" id="310853at2759"/>
<keyword evidence="8" id="KW-1185">Reference proteome</keyword>
<keyword evidence="2" id="KW-0236">DNA replication inhibitor</keyword>
<dbReference type="PANTHER" id="PTHR22940:SF4">
    <property type="entry name" value="PROTEIN TIMELESS HOMOLOG"/>
    <property type="match status" value="1"/>
</dbReference>
<evidence type="ECO:0000256" key="5">
    <source>
        <dbReference type="SAM" id="MobiDB-lite"/>
    </source>
</evidence>
<feature type="region of interest" description="Disordered" evidence="5">
    <location>
        <begin position="588"/>
        <end position="674"/>
    </location>
</feature>
<proteinExistence type="predicted"/>
<gene>
    <name evidence="7" type="ORF">BB559_001316</name>
</gene>
<dbReference type="STRING" id="61424.A0A2T9Z2C3"/>
<dbReference type="PANTHER" id="PTHR22940">
    <property type="entry name" value="TIMEOUT/TIMELESS-2"/>
    <property type="match status" value="1"/>
</dbReference>
<feature type="compositionally biased region" description="Low complexity" evidence="5">
    <location>
        <begin position="1238"/>
        <end position="1251"/>
    </location>
</feature>
<evidence type="ECO:0000313" key="8">
    <source>
        <dbReference type="Proteomes" id="UP000245699"/>
    </source>
</evidence>
<dbReference type="GO" id="GO:0003677">
    <property type="term" value="F:DNA binding"/>
    <property type="evidence" value="ECO:0007669"/>
    <property type="project" value="TreeGrafter"/>
</dbReference>
<keyword evidence="4" id="KW-0131">Cell cycle</keyword>
<comment type="caution">
    <text evidence="7">The sequence shown here is derived from an EMBL/GenBank/DDBJ whole genome shotgun (WGS) entry which is preliminary data.</text>
</comment>
<feature type="compositionally biased region" description="Basic and acidic residues" evidence="5">
    <location>
        <begin position="606"/>
        <end position="627"/>
    </location>
</feature>
<feature type="region of interest" description="Disordered" evidence="5">
    <location>
        <begin position="904"/>
        <end position="928"/>
    </location>
</feature>
<dbReference type="Proteomes" id="UP000245699">
    <property type="component" value="Unassembled WGS sequence"/>
</dbReference>
<feature type="compositionally biased region" description="Basic and acidic residues" evidence="5">
    <location>
        <begin position="1252"/>
        <end position="1261"/>
    </location>
</feature>
<dbReference type="EMBL" id="MBFT01000069">
    <property type="protein sequence ID" value="PVU98745.1"/>
    <property type="molecule type" value="Genomic_DNA"/>
</dbReference>
<accession>A0A2T9Z2C3</accession>
<evidence type="ECO:0000256" key="1">
    <source>
        <dbReference type="ARBA" id="ARBA00004123"/>
    </source>
</evidence>